<dbReference type="NCBIfam" id="TIGR00492">
    <property type="entry name" value="alr"/>
    <property type="match status" value="1"/>
</dbReference>
<comment type="caution">
    <text evidence="11">The sequence shown here is derived from an EMBL/GenBank/DDBJ whole genome shotgun (WGS) entry which is preliminary data.</text>
</comment>
<evidence type="ECO:0000256" key="4">
    <source>
        <dbReference type="ARBA" id="ARBA00013089"/>
    </source>
</evidence>
<sequence>MSRPAKALIDLNALRHNVTLANQLAPQSRTMAIIKANAYGHGAVAVARAIEDLVPAFGVACTEEALELRESGIVKPICLLEGAFSRDEIDVAARHDFWVSVVNREQLEAVLASRPASALKIWLCVDSGMHRLGIRPEELVATYGALNACDHVASGIVVATHFACADELDNDFTRQQLARFNAGMAGLSGEGNIALSLANSAALLGWPECRADWNRPGIMLYGSSPFQEPNTLADQLQPVMTLKSSVIALREVPPGETVGYGARWSARQPSRIATVAMGYGDGYPVHAPDGTPVLIKGQRCPMVGRVSMDMITVDVTSLQDVAVGDEVVLWGSGLPVNEVARRAATISYELLTRMPRRVPRVYLGADSGS</sequence>
<dbReference type="AlphaFoldDB" id="A0AAW8B165"/>
<protein>
    <recommendedName>
        <fullName evidence="4 7">Alanine racemase</fullName>
        <ecNumber evidence="4 7">5.1.1.1</ecNumber>
    </recommendedName>
</protein>
<dbReference type="GO" id="GO:0005829">
    <property type="term" value="C:cytosol"/>
    <property type="evidence" value="ECO:0007669"/>
    <property type="project" value="TreeGrafter"/>
</dbReference>
<dbReference type="SUPFAM" id="SSF51419">
    <property type="entry name" value="PLP-binding barrel"/>
    <property type="match status" value="1"/>
</dbReference>
<dbReference type="InterPro" id="IPR000821">
    <property type="entry name" value="Ala_racemase"/>
</dbReference>
<dbReference type="Gene3D" id="2.40.37.10">
    <property type="entry name" value="Lyase, Ornithine Decarboxylase, Chain A, domain 1"/>
    <property type="match status" value="1"/>
</dbReference>
<name>A0AAW8B165_9GAMM</name>
<dbReference type="Pfam" id="PF00842">
    <property type="entry name" value="Ala_racemase_C"/>
    <property type="match status" value="1"/>
</dbReference>
<feature type="modified residue" description="N6-(pyridoxal phosphate)lysine" evidence="7 8">
    <location>
        <position position="35"/>
    </location>
</feature>
<evidence type="ECO:0000256" key="3">
    <source>
        <dbReference type="ARBA" id="ARBA00007880"/>
    </source>
</evidence>
<dbReference type="GO" id="GO:0030632">
    <property type="term" value="P:D-alanine biosynthetic process"/>
    <property type="evidence" value="ECO:0007669"/>
    <property type="project" value="UniProtKB-UniRule"/>
</dbReference>
<evidence type="ECO:0000256" key="8">
    <source>
        <dbReference type="PIRSR" id="PIRSR600821-50"/>
    </source>
</evidence>
<feature type="active site" description="Proton acceptor; specific for D-alanine" evidence="7">
    <location>
        <position position="35"/>
    </location>
</feature>
<dbReference type="PANTHER" id="PTHR30511">
    <property type="entry name" value="ALANINE RACEMASE"/>
    <property type="match status" value="1"/>
</dbReference>
<organism evidence="11 12">
    <name type="scientific">Porticoccus litoralis</name>
    <dbReference type="NCBI Taxonomy" id="434086"/>
    <lineage>
        <taxon>Bacteria</taxon>
        <taxon>Pseudomonadati</taxon>
        <taxon>Pseudomonadota</taxon>
        <taxon>Gammaproteobacteria</taxon>
        <taxon>Cellvibrionales</taxon>
        <taxon>Porticoccaceae</taxon>
        <taxon>Porticoccus</taxon>
    </lineage>
</organism>
<feature type="binding site" evidence="7 9">
    <location>
        <position position="308"/>
    </location>
    <ligand>
        <name>substrate</name>
    </ligand>
</feature>
<evidence type="ECO:0000256" key="6">
    <source>
        <dbReference type="ARBA" id="ARBA00023235"/>
    </source>
</evidence>
<reference evidence="11" key="2">
    <citation type="submission" date="2023-08" db="EMBL/GenBank/DDBJ databases">
        <authorList>
            <person name="Luo J."/>
        </authorList>
    </citation>
    <scope>NUCLEOTIDE SEQUENCE</scope>
    <source>
        <strain evidence="11">DSM 25064</strain>
    </source>
</reference>
<dbReference type="PRINTS" id="PR00992">
    <property type="entry name" value="ALARACEMASE"/>
</dbReference>
<dbReference type="EC" id="5.1.1.1" evidence="4 7"/>
<dbReference type="InterPro" id="IPR009006">
    <property type="entry name" value="Ala_racemase/Decarboxylase_C"/>
</dbReference>
<evidence type="ECO:0000313" key="12">
    <source>
        <dbReference type="Proteomes" id="UP001178354"/>
    </source>
</evidence>
<evidence type="ECO:0000256" key="7">
    <source>
        <dbReference type="HAMAP-Rule" id="MF_01201"/>
    </source>
</evidence>
<evidence type="ECO:0000256" key="2">
    <source>
        <dbReference type="ARBA" id="ARBA00001933"/>
    </source>
</evidence>
<evidence type="ECO:0000256" key="1">
    <source>
        <dbReference type="ARBA" id="ARBA00000316"/>
    </source>
</evidence>
<proteinExistence type="inferred from homology"/>
<dbReference type="CDD" id="cd06827">
    <property type="entry name" value="PLPDE_III_AR_proteobact"/>
    <property type="match status" value="1"/>
</dbReference>
<evidence type="ECO:0000256" key="9">
    <source>
        <dbReference type="PIRSR" id="PIRSR600821-52"/>
    </source>
</evidence>
<dbReference type="FunFam" id="2.40.37.10:FF:000002">
    <property type="entry name" value="Alanine racemase"/>
    <property type="match status" value="1"/>
</dbReference>
<gene>
    <name evidence="11" type="primary">alr</name>
    <name evidence="11" type="ORF">Q8A57_00950</name>
</gene>
<dbReference type="Gene3D" id="3.20.20.10">
    <property type="entry name" value="Alanine racemase"/>
    <property type="match status" value="1"/>
</dbReference>
<comment type="function">
    <text evidence="7">Catalyzes the interconversion of L-alanine and D-alanine. May also act on other amino acids.</text>
</comment>
<dbReference type="GO" id="GO:0008784">
    <property type="term" value="F:alanine racemase activity"/>
    <property type="evidence" value="ECO:0007669"/>
    <property type="project" value="UniProtKB-UniRule"/>
</dbReference>
<dbReference type="InterPro" id="IPR020622">
    <property type="entry name" value="Ala_racemase_pyridoxalP-BS"/>
</dbReference>
<dbReference type="GO" id="GO:0030170">
    <property type="term" value="F:pyridoxal phosphate binding"/>
    <property type="evidence" value="ECO:0007669"/>
    <property type="project" value="UniProtKB-UniRule"/>
</dbReference>
<comment type="similarity">
    <text evidence="3 7">Belongs to the alanine racemase family.</text>
</comment>
<keyword evidence="6 7" id="KW-0413">Isomerase</keyword>
<dbReference type="FunFam" id="3.20.20.10:FF:000002">
    <property type="entry name" value="Alanine racemase"/>
    <property type="match status" value="1"/>
</dbReference>
<dbReference type="SMART" id="SM01005">
    <property type="entry name" value="Ala_racemase_C"/>
    <property type="match status" value="1"/>
</dbReference>
<comment type="catalytic activity">
    <reaction evidence="1 7">
        <text>L-alanine = D-alanine</text>
        <dbReference type="Rhea" id="RHEA:20249"/>
        <dbReference type="ChEBI" id="CHEBI:57416"/>
        <dbReference type="ChEBI" id="CHEBI:57972"/>
        <dbReference type="EC" id="5.1.1.1"/>
    </reaction>
</comment>
<dbReference type="HAMAP" id="MF_01201">
    <property type="entry name" value="Ala_racemase"/>
    <property type="match status" value="1"/>
</dbReference>
<evidence type="ECO:0000313" key="11">
    <source>
        <dbReference type="EMBL" id="MDP1519534.1"/>
    </source>
</evidence>
<evidence type="ECO:0000259" key="10">
    <source>
        <dbReference type="SMART" id="SM01005"/>
    </source>
</evidence>
<dbReference type="InterPro" id="IPR029066">
    <property type="entry name" value="PLP-binding_barrel"/>
</dbReference>
<dbReference type="Pfam" id="PF01168">
    <property type="entry name" value="Ala_racemase_N"/>
    <property type="match status" value="1"/>
</dbReference>
<feature type="domain" description="Alanine racemase C-terminal" evidence="10">
    <location>
        <begin position="239"/>
        <end position="363"/>
    </location>
</feature>
<dbReference type="InterPro" id="IPR011079">
    <property type="entry name" value="Ala_racemase_C"/>
</dbReference>
<accession>A0AAW8B165</accession>
<dbReference type="EMBL" id="JAUUUU010000001">
    <property type="protein sequence ID" value="MDP1519534.1"/>
    <property type="molecule type" value="Genomic_DNA"/>
</dbReference>
<keyword evidence="12" id="KW-1185">Reference proteome</keyword>
<dbReference type="RefSeq" id="WP_305169048.1">
    <property type="nucleotide sequence ID" value="NZ_JAUUUU010000001.1"/>
</dbReference>
<feature type="active site" description="Proton acceptor; specific for L-alanine" evidence="7">
    <location>
        <position position="260"/>
    </location>
</feature>
<feature type="binding site" evidence="7 9">
    <location>
        <position position="131"/>
    </location>
    <ligand>
        <name>substrate</name>
    </ligand>
</feature>
<dbReference type="InterPro" id="IPR001608">
    <property type="entry name" value="Ala_racemase_N"/>
</dbReference>
<keyword evidence="5 7" id="KW-0663">Pyridoxal phosphate</keyword>
<dbReference type="PROSITE" id="PS00395">
    <property type="entry name" value="ALANINE_RACEMASE"/>
    <property type="match status" value="1"/>
</dbReference>
<evidence type="ECO:0000256" key="5">
    <source>
        <dbReference type="ARBA" id="ARBA00022898"/>
    </source>
</evidence>
<comment type="pathway">
    <text evidence="7">Amino-acid biosynthesis; D-alanine biosynthesis; D-alanine from L-alanine: step 1/1.</text>
</comment>
<comment type="cofactor">
    <cofactor evidence="2 7 8">
        <name>pyridoxal 5'-phosphate</name>
        <dbReference type="ChEBI" id="CHEBI:597326"/>
    </cofactor>
</comment>
<dbReference type="SUPFAM" id="SSF50621">
    <property type="entry name" value="Alanine racemase C-terminal domain-like"/>
    <property type="match status" value="1"/>
</dbReference>
<dbReference type="Proteomes" id="UP001178354">
    <property type="component" value="Unassembled WGS sequence"/>
</dbReference>
<dbReference type="PANTHER" id="PTHR30511:SF0">
    <property type="entry name" value="ALANINE RACEMASE, CATABOLIC-RELATED"/>
    <property type="match status" value="1"/>
</dbReference>
<reference evidence="11" key="1">
    <citation type="journal article" date="2010" name="Int. J. Syst. Evol. Microbiol.">
        <title>Porticoccus litoralis gen. nov., sp. nov., a gammaproteobacterium isolated from the Yellow Sea.</title>
        <authorList>
            <person name="Oh H.M."/>
            <person name="Kim H."/>
            <person name="Kim K.M."/>
            <person name="Min G.S."/>
            <person name="Cho J.C."/>
        </authorList>
    </citation>
    <scope>NUCLEOTIDE SEQUENCE</scope>
    <source>
        <strain evidence="11">DSM 25064</strain>
    </source>
</reference>